<dbReference type="Pfam" id="PF13556">
    <property type="entry name" value="HTH_30"/>
    <property type="match status" value="1"/>
</dbReference>
<dbReference type="Pfam" id="PF17853">
    <property type="entry name" value="GGDEF_2"/>
    <property type="match status" value="1"/>
</dbReference>
<accession>A0A7K1KSW5</accession>
<feature type="domain" description="RsbT co-antagonist protein RsbRD N-terminal" evidence="4">
    <location>
        <begin position="27"/>
        <end position="166"/>
    </location>
</feature>
<feature type="domain" description="CdaR GGDEF-like" evidence="5">
    <location>
        <begin position="183"/>
        <end position="302"/>
    </location>
</feature>
<evidence type="ECO:0000259" key="4">
    <source>
        <dbReference type="Pfam" id="PF14361"/>
    </source>
</evidence>
<gene>
    <name evidence="6" type="ORF">GNZ18_01495</name>
</gene>
<dbReference type="RefSeq" id="WP_156214243.1">
    <property type="nucleotide sequence ID" value="NZ_WOFH01000001.1"/>
</dbReference>
<dbReference type="EMBL" id="WOFH01000001">
    <property type="protein sequence ID" value="MUN35281.1"/>
    <property type="molecule type" value="Genomic_DNA"/>
</dbReference>
<dbReference type="PANTHER" id="PTHR33744">
    <property type="entry name" value="CARBOHYDRATE DIACID REGULATOR"/>
    <property type="match status" value="1"/>
</dbReference>
<dbReference type="PANTHER" id="PTHR33744:SF7">
    <property type="entry name" value="PUCR FAMILY TRANSCRIPTIONAL REGULATOR"/>
    <property type="match status" value="1"/>
</dbReference>
<keyword evidence="7" id="KW-1185">Reference proteome</keyword>
<reference evidence="6 7" key="1">
    <citation type="submission" date="2019-11" db="EMBL/GenBank/DDBJ databases">
        <authorList>
            <person name="Cao P."/>
        </authorList>
    </citation>
    <scope>NUCLEOTIDE SEQUENCE [LARGE SCALE GENOMIC DNA]</scope>
    <source>
        <strain evidence="6 7">NEAU-AAG5</strain>
    </source>
</reference>
<dbReference type="Pfam" id="PF14361">
    <property type="entry name" value="RsbRD_N"/>
    <property type="match status" value="1"/>
</dbReference>
<feature type="region of interest" description="Disordered" evidence="2">
    <location>
        <begin position="69"/>
        <end position="94"/>
    </location>
</feature>
<comment type="caution">
    <text evidence="6">The sequence shown here is derived from an EMBL/GenBank/DDBJ whole genome shotgun (WGS) entry which is preliminary data.</text>
</comment>
<dbReference type="InterPro" id="IPR041522">
    <property type="entry name" value="CdaR_GGDEF"/>
</dbReference>
<evidence type="ECO:0000259" key="5">
    <source>
        <dbReference type="Pfam" id="PF17853"/>
    </source>
</evidence>
<dbReference type="InterPro" id="IPR051448">
    <property type="entry name" value="CdaR-like_regulators"/>
</dbReference>
<comment type="similarity">
    <text evidence="1">Belongs to the CdaR family.</text>
</comment>
<dbReference type="Proteomes" id="UP000432015">
    <property type="component" value="Unassembled WGS sequence"/>
</dbReference>
<dbReference type="AlphaFoldDB" id="A0A7K1KSW5"/>
<sequence>MAPSGTSHATADHMTAVSRELSSASTALANEFVRQYVSTTDSGSVDRQAPVEAFEMAVHVIDLCANGLVDRPPSGGTPPGGMPATGPPSGRGARMALQGKPVAEAVEWLRLLERVVTDHVLAHATGGMDEIRAVLGRLAELFDVLCTRELESFTATYNELAGWQARVSTDLLSCLIAGPVVDASTVNDQARMLNINPHQRFRAVAAYHDPAPTSQQWVRARRRIMEVLWRHDPRREILLRERRGLLLALVPIEREGPGLVDLLTTMLDGEPGRALFVSAGEPGQSLSAAGHSCRQALSALEISIYRDQRGQVTQCTDVILEVLLAHNRWVSKRLIETRIGQLVEKPHLLDTLRVYIACDMALQRTAEELVVHPNTVAYRLRQIATLTGRDMRRITDIGDLNVALMAFDAIQMRRDREEARTDLRARLFA</sequence>
<organism evidence="6 7">
    <name type="scientific">Actinomadura litoris</name>
    <dbReference type="NCBI Taxonomy" id="2678616"/>
    <lineage>
        <taxon>Bacteria</taxon>
        <taxon>Bacillati</taxon>
        <taxon>Actinomycetota</taxon>
        <taxon>Actinomycetes</taxon>
        <taxon>Streptosporangiales</taxon>
        <taxon>Thermomonosporaceae</taxon>
        <taxon>Actinomadura</taxon>
    </lineage>
</organism>
<feature type="domain" description="PucR C-terminal helix-turn-helix" evidence="3">
    <location>
        <begin position="348"/>
        <end position="405"/>
    </location>
</feature>
<evidence type="ECO:0008006" key="8">
    <source>
        <dbReference type="Google" id="ProtNLM"/>
    </source>
</evidence>
<dbReference type="InterPro" id="IPR042070">
    <property type="entry name" value="PucR_C-HTH_sf"/>
</dbReference>
<name>A0A7K1KSW5_9ACTN</name>
<evidence type="ECO:0000256" key="1">
    <source>
        <dbReference type="ARBA" id="ARBA00006754"/>
    </source>
</evidence>
<dbReference type="InterPro" id="IPR025736">
    <property type="entry name" value="PucR_C-HTH_dom"/>
</dbReference>
<evidence type="ECO:0000313" key="7">
    <source>
        <dbReference type="Proteomes" id="UP000432015"/>
    </source>
</evidence>
<dbReference type="InterPro" id="IPR025751">
    <property type="entry name" value="RsbRD_N_dom"/>
</dbReference>
<evidence type="ECO:0000259" key="3">
    <source>
        <dbReference type="Pfam" id="PF13556"/>
    </source>
</evidence>
<protein>
    <recommendedName>
        <fullName evidence="8">PucR family transcriptional regulator</fullName>
    </recommendedName>
</protein>
<dbReference type="Gene3D" id="1.10.10.2840">
    <property type="entry name" value="PucR C-terminal helix-turn-helix domain"/>
    <property type="match status" value="1"/>
</dbReference>
<proteinExistence type="inferred from homology"/>
<evidence type="ECO:0000256" key="2">
    <source>
        <dbReference type="SAM" id="MobiDB-lite"/>
    </source>
</evidence>
<evidence type="ECO:0000313" key="6">
    <source>
        <dbReference type="EMBL" id="MUN35281.1"/>
    </source>
</evidence>